<evidence type="ECO:0000313" key="2">
    <source>
        <dbReference type="EMBL" id="MBP3949840.1"/>
    </source>
</evidence>
<dbReference type="AlphaFoldDB" id="A0A941ALW4"/>
<evidence type="ECO:0000313" key="3">
    <source>
        <dbReference type="Proteomes" id="UP000678228"/>
    </source>
</evidence>
<dbReference type="RefSeq" id="WP_210595206.1">
    <property type="nucleotide sequence ID" value="NZ_JAGKSQ010000001.1"/>
</dbReference>
<dbReference type="SUPFAM" id="SSF53474">
    <property type="entry name" value="alpha/beta-Hydrolases"/>
    <property type="match status" value="1"/>
</dbReference>
<dbReference type="PANTHER" id="PTHR22946">
    <property type="entry name" value="DIENELACTONE HYDROLASE DOMAIN-CONTAINING PROTEIN-RELATED"/>
    <property type="match status" value="1"/>
</dbReference>
<dbReference type="Proteomes" id="UP000678228">
    <property type="component" value="Unassembled WGS sequence"/>
</dbReference>
<dbReference type="Gene3D" id="3.40.50.1820">
    <property type="entry name" value="alpha/beta hydrolase"/>
    <property type="match status" value="1"/>
</dbReference>
<comment type="caution">
    <text evidence="2">The sequence shown here is derived from an EMBL/GenBank/DDBJ whole genome shotgun (WGS) entry which is preliminary data.</text>
</comment>
<dbReference type="EMBL" id="JAGKSQ010000001">
    <property type="protein sequence ID" value="MBP3949840.1"/>
    <property type="molecule type" value="Genomic_DNA"/>
</dbReference>
<name>A0A941ALW4_9BACI</name>
<dbReference type="GO" id="GO:0006508">
    <property type="term" value="P:proteolysis"/>
    <property type="evidence" value="ECO:0007669"/>
    <property type="project" value="InterPro"/>
</dbReference>
<sequence length="254" mass="29258">MNKTRIPSPHPKIRLYEVTYISDEMPVKGYLAIPDGNKTWPGLLYLRGGIKNVGMVRIQRMIQWASEGMVVFAPFYRGNKGGQGHEDFCGHDRNDAIAAFDVMKSMPEVDSGSIHIVGFSRGAVMALFTALARDEVKTVTCWSGVSDMVLTYEERIDLRRMMKRVIGGTPSKYPERFSWRTPLSRINQLVPRLLIIHGFVDQHVSVEHAYRLNNECIRHQKDVTFWLFPMFEHQFPLKAQQRTLTRAANWMRES</sequence>
<dbReference type="InterPro" id="IPR050261">
    <property type="entry name" value="FrsA_esterase"/>
</dbReference>
<proteinExistence type="predicted"/>
<accession>A0A941ALW4</accession>
<keyword evidence="3" id="KW-1185">Reference proteome</keyword>
<dbReference type="GO" id="GO:0008236">
    <property type="term" value="F:serine-type peptidase activity"/>
    <property type="evidence" value="ECO:0007669"/>
    <property type="project" value="InterPro"/>
</dbReference>
<evidence type="ECO:0000259" key="1">
    <source>
        <dbReference type="Pfam" id="PF00326"/>
    </source>
</evidence>
<protein>
    <submittedName>
        <fullName evidence="2">S9 family peptidase</fullName>
    </submittedName>
</protein>
<gene>
    <name evidence="2" type="ORF">J7W16_01755</name>
</gene>
<organism evidence="2 3">
    <name type="scientific">Halalkalibacter suaedae</name>
    <dbReference type="NCBI Taxonomy" id="2822140"/>
    <lineage>
        <taxon>Bacteria</taxon>
        <taxon>Bacillati</taxon>
        <taxon>Bacillota</taxon>
        <taxon>Bacilli</taxon>
        <taxon>Bacillales</taxon>
        <taxon>Bacillaceae</taxon>
        <taxon>Halalkalibacter</taxon>
    </lineage>
</organism>
<dbReference type="InterPro" id="IPR001375">
    <property type="entry name" value="Peptidase_S9_cat"/>
</dbReference>
<dbReference type="Pfam" id="PF00326">
    <property type="entry name" value="Peptidase_S9"/>
    <property type="match status" value="1"/>
</dbReference>
<feature type="domain" description="Peptidase S9 prolyl oligopeptidase catalytic" evidence="1">
    <location>
        <begin position="62"/>
        <end position="252"/>
    </location>
</feature>
<reference evidence="2" key="1">
    <citation type="submission" date="2021-03" db="EMBL/GenBank/DDBJ databases">
        <title>Bacillus suaedae sp. nov., isolated from Suaeda aralocaspica.</title>
        <authorList>
            <person name="Lei R.F.R."/>
        </authorList>
    </citation>
    <scope>NUCLEOTIDE SEQUENCE</scope>
    <source>
        <strain evidence="2">YZJH907-2</strain>
    </source>
</reference>
<dbReference type="InterPro" id="IPR029058">
    <property type="entry name" value="AB_hydrolase_fold"/>
</dbReference>